<evidence type="ECO:0000313" key="3">
    <source>
        <dbReference type="Proteomes" id="UP001293254"/>
    </source>
</evidence>
<reference evidence="2" key="2">
    <citation type="journal article" date="2024" name="Plant">
        <title>Genomic evolution and insights into agronomic trait innovations of Sesamum species.</title>
        <authorList>
            <person name="Miao H."/>
            <person name="Wang L."/>
            <person name="Qu L."/>
            <person name="Liu H."/>
            <person name="Sun Y."/>
            <person name="Le M."/>
            <person name="Wang Q."/>
            <person name="Wei S."/>
            <person name="Zheng Y."/>
            <person name="Lin W."/>
            <person name="Duan Y."/>
            <person name="Cao H."/>
            <person name="Xiong S."/>
            <person name="Wang X."/>
            <person name="Wei L."/>
            <person name="Li C."/>
            <person name="Ma Q."/>
            <person name="Ju M."/>
            <person name="Zhao R."/>
            <person name="Li G."/>
            <person name="Mu C."/>
            <person name="Tian Q."/>
            <person name="Mei H."/>
            <person name="Zhang T."/>
            <person name="Gao T."/>
            <person name="Zhang H."/>
        </authorList>
    </citation>
    <scope>NUCLEOTIDE SEQUENCE</scope>
    <source>
        <strain evidence="2">3651</strain>
    </source>
</reference>
<comment type="caution">
    <text evidence="2">The sequence shown here is derived from an EMBL/GenBank/DDBJ whole genome shotgun (WGS) entry which is preliminary data.</text>
</comment>
<feature type="compositionally biased region" description="Gly residues" evidence="1">
    <location>
        <begin position="11"/>
        <end position="24"/>
    </location>
</feature>
<feature type="compositionally biased region" description="Basic and acidic residues" evidence="1">
    <location>
        <begin position="1"/>
        <end position="10"/>
    </location>
</feature>
<feature type="region of interest" description="Disordered" evidence="1">
    <location>
        <begin position="1"/>
        <end position="27"/>
    </location>
</feature>
<dbReference type="Proteomes" id="UP001293254">
    <property type="component" value="Unassembled WGS sequence"/>
</dbReference>
<keyword evidence="3" id="KW-1185">Reference proteome</keyword>
<dbReference type="EMBL" id="JACGWO010000021">
    <property type="protein sequence ID" value="KAK4412159.1"/>
    <property type="molecule type" value="Genomic_DNA"/>
</dbReference>
<name>A0AAE2C7Q3_9LAMI</name>
<evidence type="ECO:0000313" key="2">
    <source>
        <dbReference type="EMBL" id="KAK4412159.1"/>
    </source>
</evidence>
<dbReference type="AlphaFoldDB" id="A0AAE2C7Q3"/>
<organism evidence="2 3">
    <name type="scientific">Sesamum alatum</name>
    <dbReference type="NCBI Taxonomy" id="300844"/>
    <lineage>
        <taxon>Eukaryota</taxon>
        <taxon>Viridiplantae</taxon>
        <taxon>Streptophyta</taxon>
        <taxon>Embryophyta</taxon>
        <taxon>Tracheophyta</taxon>
        <taxon>Spermatophyta</taxon>
        <taxon>Magnoliopsida</taxon>
        <taxon>eudicotyledons</taxon>
        <taxon>Gunneridae</taxon>
        <taxon>Pentapetalae</taxon>
        <taxon>asterids</taxon>
        <taxon>lamiids</taxon>
        <taxon>Lamiales</taxon>
        <taxon>Pedaliaceae</taxon>
        <taxon>Sesamum</taxon>
    </lineage>
</organism>
<evidence type="ECO:0000256" key="1">
    <source>
        <dbReference type="SAM" id="MobiDB-lite"/>
    </source>
</evidence>
<protein>
    <submittedName>
        <fullName evidence="2">Uncharacterized protein</fullName>
    </submittedName>
</protein>
<proteinExistence type="predicted"/>
<sequence>MPDRHEDSERGGQGGGGGGKGGGISTAVDASAFAGNRLLASAPYKHTPAPMREPCMPGLPTFAHHMLLVFGVAGDGRPFGCRRDPTVGGACNPSWTMGTPERRIPMAPRTVRLTVRLC</sequence>
<gene>
    <name evidence="2" type="ORF">Salat_2962100</name>
</gene>
<reference evidence="2" key="1">
    <citation type="submission" date="2020-06" db="EMBL/GenBank/DDBJ databases">
        <authorList>
            <person name="Li T."/>
            <person name="Hu X."/>
            <person name="Zhang T."/>
            <person name="Song X."/>
            <person name="Zhang H."/>
            <person name="Dai N."/>
            <person name="Sheng W."/>
            <person name="Hou X."/>
            <person name="Wei L."/>
        </authorList>
    </citation>
    <scope>NUCLEOTIDE SEQUENCE</scope>
    <source>
        <strain evidence="2">3651</strain>
        <tissue evidence="2">Leaf</tissue>
    </source>
</reference>
<accession>A0AAE2C7Q3</accession>